<proteinExistence type="predicted"/>
<comment type="caution">
    <text evidence="1">The sequence shown here is derived from an EMBL/GenBank/DDBJ whole genome shotgun (WGS) entry which is preliminary data.</text>
</comment>
<gene>
    <name evidence="1" type="ORF">HLH48_22290</name>
</gene>
<accession>A0A7W4NQX1</accession>
<evidence type="ECO:0000313" key="1">
    <source>
        <dbReference type="EMBL" id="MBB2162822.1"/>
    </source>
</evidence>
<dbReference type="EMBL" id="JABEQJ010000060">
    <property type="protein sequence ID" value="MBB2162822.1"/>
    <property type="molecule type" value="Genomic_DNA"/>
</dbReference>
<name>A0A7W4NQX1_9PROT</name>
<reference evidence="1 2" key="1">
    <citation type="submission" date="2020-04" db="EMBL/GenBank/DDBJ databases">
        <title>Description of novel Gluconacetobacter.</title>
        <authorList>
            <person name="Sombolestani A."/>
        </authorList>
    </citation>
    <scope>NUCLEOTIDE SEQUENCE [LARGE SCALE GENOMIC DNA]</scope>
    <source>
        <strain evidence="1 2">LMG 19747</strain>
    </source>
</reference>
<sequence>MLTFPSEWRFDAPGDPLPSMVINRFDDLISRVASQGDRWSVIEFFKARFAGAAGLPSHTSSSLSWAESDLANLMQGAAENAPLFIDAFCRACVELREQEPNWGFPTIGHLNRILSEAETGYAIQPPNLVFTGVQVPTIKPERQPSLDEQAQLLIQRSLDQSEQLLREGRGRQAVAEILWLLETVSTAFRGLDAGSGTIEEKYFNKIAGELRRQHRGQVLEQVLGWMTTLHGFLSSPTGGRVRHGADITNTAEMPRGDAELYCNLIRSYLGYLMAEHDRISRAQFPFL</sequence>
<dbReference type="AlphaFoldDB" id="A0A7W4NQX1"/>
<evidence type="ECO:0000313" key="2">
    <source>
        <dbReference type="Proteomes" id="UP000589085"/>
    </source>
</evidence>
<organism evidence="1 2">
    <name type="scientific">Gluconacetobacter sacchari</name>
    <dbReference type="NCBI Taxonomy" id="92759"/>
    <lineage>
        <taxon>Bacteria</taxon>
        <taxon>Pseudomonadati</taxon>
        <taxon>Pseudomonadota</taxon>
        <taxon>Alphaproteobacteria</taxon>
        <taxon>Acetobacterales</taxon>
        <taxon>Acetobacteraceae</taxon>
        <taxon>Gluconacetobacter</taxon>
    </lineage>
</organism>
<dbReference type="Proteomes" id="UP000589085">
    <property type="component" value="Unassembled WGS sequence"/>
</dbReference>
<protein>
    <submittedName>
        <fullName evidence="1">Uncharacterized protein</fullName>
    </submittedName>
</protein>
<dbReference type="RefSeq" id="WP_182999636.1">
    <property type="nucleotide sequence ID" value="NZ_JABEQJ010000060.1"/>
</dbReference>